<proteinExistence type="predicted"/>
<evidence type="ECO:0000256" key="1">
    <source>
        <dbReference type="SAM" id="Phobius"/>
    </source>
</evidence>
<keyword evidence="1" id="KW-1133">Transmembrane helix</keyword>
<protein>
    <submittedName>
        <fullName evidence="2">Uncharacterized protein</fullName>
    </submittedName>
</protein>
<dbReference type="Proteomes" id="UP001444071">
    <property type="component" value="Unassembled WGS sequence"/>
</dbReference>
<reference evidence="2 3" key="1">
    <citation type="submission" date="2021-06" db="EMBL/GenBank/DDBJ databases">
        <authorList>
            <person name="Palmer J.M."/>
        </authorList>
    </citation>
    <scope>NUCLEOTIDE SEQUENCE [LARGE SCALE GENOMIC DNA]</scope>
    <source>
        <strain evidence="2 3">XR_2019</strain>
        <tissue evidence="2">Muscle</tissue>
    </source>
</reference>
<dbReference type="EMBL" id="JAHRIM010080383">
    <property type="protein sequence ID" value="MEQ2274760.1"/>
    <property type="molecule type" value="Genomic_DNA"/>
</dbReference>
<accession>A0ABV0X078</accession>
<comment type="caution">
    <text evidence="2">The sequence shown here is derived from an EMBL/GenBank/DDBJ whole genome shotgun (WGS) entry which is preliminary data.</text>
</comment>
<keyword evidence="1" id="KW-0472">Membrane</keyword>
<evidence type="ECO:0000313" key="3">
    <source>
        <dbReference type="Proteomes" id="UP001444071"/>
    </source>
</evidence>
<organism evidence="2 3">
    <name type="scientific">Xenotaenia resolanae</name>
    <dbReference type="NCBI Taxonomy" id="208358"/>
    <lineage>
        <taxon>Eukaryota</taxon>
        <taxon>Metazoa</taxon>
        <taxon>Chordata</taxon>
        <taxon>Craniata</taxon>
        <taxon>Vertebrata</taxon>
        <taxon>Euteleostomi</taxon>
        <taxon>Actinopterygii</taxon>
        <taxon>Neopterygii</taxon>
        <taxon>Teleostei</taxon>
        <taxon>Neoteleostei</taxon>
        <taxon>Acanthomorphata</taxon>
        <taxon>Ovalentaria</taxon>
        <taxon>Atherinomorphae</taxon>
        <taxon>Cyprinodontiformes</taxon>
        <taxon>Goodeidae</taxon>
        <taxon>Xenotaenia</taxon>
    </lineage>
</organism>
<keyword evidence="3" id="KW-1185">Reference proteome</keyword>
<name>A0ABV0X078_9TELE</name>
<gene>
    <name evidence="2" type="ORF">XENORESO_010049</name>
</gene>
<keyword evidence="1" id="KW-0812">Transmembrane</keyword>
<feature type="transmembrane region" description="Helical" evidence="1">
    <location>
        <begin position="41"/>
        <end position="61"/>
    </location>
</feature>
<evidence type="ECO:0000313" key="2">
    <source>
        <dbReference type="EMBL" id="MEQ2274760.1"/>
    </source>
</evidence>
<sequence length="102" mass="11506">MVQAMALMDISSFLHGVTSSCKSCQTDLQLFIFILKFLERVVLLLVNIISIFIVHTTVYPLCAKANTWQDQEALPMIWLCCAADSKERKLPMFVCVCVCLCV</sequence>